<feature type="transmembrane region" description="Helical" evidence="6">
    <location>
        <begin position="187"/>
        <end position="205"/>
    </location>
</feature>
<dbReference type="InterPro" id="IPR020846">
    <property type="entry name" value="MFS_dom"/>
</dbReference>
<dbReference type="AlphaFoldDB" id="A0A9P4XWT7"/>
<keyword evidence="4 6" id="KW-0472">Membrane</keyword>
<evidence type="ECO:0000256" key="3">
    <source>
        <dbReference type="ARBA" id="ARBA00022989"/>
    </source>
</evidence>
<dbReference type="SUPFAM" id="SSF103473">
    <property type="entry name" value="MFS general substrate transporter"/>
    <property type="match status" value="1"/>
</dbReference>
<feature type="transmembrane region" description="Helical" evidence="6">
    <location>
        <begin position="258"/>
        <end position="278"/>
    </location>
</feature>
<dbReference type="PROSITE" id="PS50850">
    <property type="entry name" value="MFS"/>
    <property type="match status" value="1"/>
</dbReference>
<dbReference type="Proteomes" id="UP000803844">
    <property type="component" value="Unassembled WGS sequence"/>
</dbReference>
<evidence type="ECO:0000256" key="4">
    <source>
        <dbReference type="ARBA" id="ARBA00023136"/>
    </source>
</evidence>
<feature type="transmembrane region" description="Helical" evidence="6">
    <location>
        <begin position="414"/>
        <end position="432"/>
    </location>
</feature>
<protein>
    <submittedName>
        <fullName evidence="8">MFS general substrate transporter</fullName>
    </submittedName>
</protein>
<keyword evidence="9" id="KW-1185">Reference proteome</keyword>
<evidence type="ECO:0000256" key="5">
    <source>
        <dbReference type="SAM" id="MobiDB-lite"/>
    </source>
</evidence>
<dbReference type="EMBL" id="MU032350">
    <property type="protein sequence ID" value="KAF3762252.1"/>
    <property type="molecule type" value="Genomic_DNA"/>
</dbReference>
<dbReference type="OrthoDB" id="2351791at2759"/>
<sequence>MSTTIDQDTGPSTTSEPEEDNQNNHPAPDNVILEKVPTAYSTAKVEVVGDKIVFRPTWQFRLAFLALSTLCLAVAFDATTLPVALPTVSTDLGGTALQAFWSGTSFLLASTSLQPTVASLSNIFGRKYLIYISSVFFLAGCIIGGLAGNFTVLIVGRTIQGIGGGGIMSLTEMVIADLVPLQFRGEWMALVSMSWAVGTVFGPLIGAGFTQNVTWRWIFYVNIPIIAIGMALIYFFLNQSPIPGGVPQKLKRFDWIGSLWFMTSSTLFLFGLTAGGTMYAWKSAAVLVPLLVGPLSLVGFAWYEARIAGVPIIKKAIFSNWDMIVSYIMTIVHGMITWSLVYFIILYYQGVKLYTPLISGVAGLPESLCVAPGAGVVGVVVARTGHYRWSLWSGWALTTLGAGLLVLLGPDTTIPQWIFLNIPISLGIGMLFPSMGLSMQAACAPAHNADAMAFFSFSRNLGQAIGVAASGVLFQNAFRTQLLGLPDWRAEADVLSRDATAVVDMVKAMAPGAARRDLIGAYSGGLRDVWIFLTALAAVCFLLSFTVKGFSLKQEHVTEQGYQVREKEGKEKGMEDVER</sequence>
<feature type="transmembrane region" description="Helical" evidence="6">
    <location>
        <begin position="154"/>
        <end position="175"/>
    </location>
</feature>
<keyword evidence="3 6" id="KW-1133">Transmembrane helix</keyword>
<dbReference type="PANTHER" id="PTHR23501">
    <property type="entry name" value="MAJOR FACILITATOR SUPERFAMILY"/>
    <property type="match status" value="1"/>
</dbReference>
<gene>
    <name evidence="8" type="ORF">M406DRAFT_293886</name>
</gene>
<feature type="transmembrane region" description="Helical" evidence="6">
    <location>
        <begin position="389"/>
        <end position="408"/>
    </location>
</feature>
<evidence type="ECO:0000313" key="8">
    <source>
        <dbReference type="EMBL" id="KAF3762252.1"/>
    </source>
</evidence>
<keyword evidence="2 6" id="KW-0812">Transmembrane</keyword>
<feature type="transmembrane region" description="Helical" evidence="6">
    <location>
        <begin position="324"/>
        <end position="345"/>
    </location>
</feature>
<feature type="transmembrane region" description="Helical" evidence="6">
    <location>
        <begin position="284"/>
        <end position="303"/>
    </location>
</feature>
<feature type="region of interest" description="Disordered" evidence="5">
    <location>
        <begin position="1"/>
        <end position="30"/>
    </location>
</feature>
<dbReference type="RefSeq" id="XP_040773231.1">
    <property type="nucleotide sequence ID" value="XM_040919106.1"/>
</dbReference>
<dbReference type="InterPro" id="IPR011701">
    <property type="entry name" value="MFS"/>
</dbReference>
<comment type="subcellular location">
    <subcellularLocation>
        <location evidence="1">Membrane</location>
        <topology evidence="1">Multi-pass membrane protein</topology>
    </subcellularLocation>
</comment>
<feature type="transmembrane region" description="Helical" evidence="6">
    <location>
        <begin position="128"/>
        <end position="148"/>
    </location>
</feature>
<feature type="domain" description="Major facilitator superfamily (MFS) profile" evidence="7">
    <location>
        <begin position="63"/>
        <end position="552"/>
    </location>
</feature>
<feature type="transmembrane region" description="Helical" evidence="6">
    <location>
        <begin position="357"/>
        <end position="382"/>
    </location>
</feature>
<feature type="compositionally biased region" description="Polar residues" evidence="5">
    <location>
        <begin position="1"/>
        <end position="15"/>
    </location>
</feature>
<dbReference type="Gene3D" id="1.20.1250.20">
    <property type="entry name" value="MFS general substrate transporter like domains"/>
    <property type="match status" value="1"/>
</dbReference>
<evidence type="ECO:0000256" key="2">
    <source>
        <dbReference type="ARBA" id="ARBA00022692"/>
    </source>
</evidence>
<feature type="transmembrane region" description="Helical" evidence="6">
    <location>
        <begin position="217"/>
        <end position="237"/>
    </location>
</feature>
<accession>A0A9P4XWT7</accession>
<dbReference type="Pfam" id="PF07690">
    <property type="entry name" value="MFS_1"/>
    <property type="match status" value="1"/>
</dbReference>
<evidence type="ECO:0000259" key="7">
    <source>
        <dbReference type="PROSITE" id="PS50850"/>
    </source>
</evidence>
<evidence type="ECO:0000313" key="9">
    <source>
        <dbReference type="Proteomes" id="UP000803844"/>
    </source>
</evidence>
<evidence type="ECO:0000256" key="6">
    <source>
        <dbReference type="SAM" id="Phobius"/>
    </source>
</evidence>
<comment type="caution">
    <text evidence="8">The sequence shown here is derived from an EMBL/GenBank/DDBJ whole genome shotgun (WGS) entry which is preliminary data.</text>
</comment>
<feature type="transmembrane region" description="Helical" evidence="6">
    <location>
        <begin position="97"/>
        <end position="116"/>
    </location>
</feature>
<feature type="transmembrane region" description="Helical" evidence="6">
    <location>
        <begin position="529"/>
        <end position="547"/>
    </location>
</feature>
<dbReference type="InterPro" id="IPR036259">
    <property type="entry name" value="MFS_trans_sf"/>
</dbReference>
<proteinExistence type="predicted"/>
<dbReference type="GO" id="GO:0022857">
    <property type="term" value="F:transmembrane transporter activity"/>
    <property type="evidence" value="ECO:0007669"/>
    <property type="project" value="InterPro"/>
</dbReference>
<feature type="transmembrane region" description="Helical" evidence="6">
    <location>
        <begin position="62"/>
        <end position="85"/>
    </location>
</feature>
<reference evidence="8" key="1">
    <citation type="journal article" date="2020" name="Phytopathology">
        <title>Genome sequence of the chestnut blight fungus Cryphonectria parasitica EP155: A fundamental resource for an archetypical invasive plant pathogen.</title>
        <authorList>
            <person name="Crouch J.A."/>
            <person name="Dawe A."/>
            <person name="Aerts A."/>
            <person name="Barry K."/>
            <person name="Churchill A.C.L."/>
            <person name="Grimwood J."/>
            <person name="Hillman B."/>
            <person name="Milgroom M.G."/>
            <person name="Pangilinan J."/>
            <person name="Smith M."/>
            <person name="Salamov A."/>
            <person name="Schmutz J."/>
            <person name="Yadav J."/>
            <person name="Grigoriev I.V."/>
            <person name="Nuss D."/>
        </authorList>
    </citation>
    <scope>NUCLEOTIDE SEQUENCE</scope>
    <source>
        <strain evidence="8">EP155</strain>
    </source>
</reference>
<dbReference type="GeneID" id="63836235"/>
<evidence type="ECO:0000256" key="1">
    <source>
        <dbReference type="ARBA" id="ARBA00004141"/>
    </source>
</evidence>
<name>A0A9P4XWT7_CRYP1</name>
<dbReference type="GO" id="GO:0005886">
    <property type="term" value="C:plasma membrane"/>
    <property type="evidence" value="ECO:0007669"/>
    <property type="project" value="TreeGrafter"/>
</dbReference>
<dbReference type="PANTHER" id="PTHR23501:SF59">
    <property type="entry name" value="MAJOR FACILITATOR SUPERFAMILY (MFS) PROFILE DOMAIN-CONTAINING PROTEIN-RELATED"/>
    <property type="match status" value="1"/>
</dbReference>
<organism evidence="8 9">
    <name type="scientific">Cryphonectria parasitica (strain ATCC 38755 / EP155)</name>
    <dbReference type="NCBI Taxonomy" id="660469"/>
    <lineage>
        <taxon>Eukaryota</taxon>
        <taxon>Fungi</taxon>
        <taxon>Dikarya</taxon>
        <taxon>Ascomycota</taxon>
        <taxon>Pezizomycotina</taxon>
        <taxon>Sordariomycetes</taxon>
        <taxon>Sordariomycetidae</taxon>
        <taxon>Diaporthales</taxon>
        <taxon>Cryphonectriaceae</taxon>
        <taxon>Cryphonectria-Endothia species complex</taxon>
        <taxon>Cryphonectria</taxon>
    </lineage>
</organism>